<evidence type="ECO:0000256" key="2">
    <source>
        <dbReference type="ARBA" id="ARBA00022737"/>
    </source>
</evidence>
<comment type="caution">
    <text evidence="6">The sequence shown here is derived from an EMBL/GenBank/DDBJ whole genome shotgun (WGS) entry which is preliminary data.</text>
</comment>
<dbReference type="Pfam" id="PF00400">
    <property type="entry name" value="WD40"/>
    <property type="match status" value="3"/>
</dbReference>
<keyword evidence="5" id="KW-0472">Membrane</keyword>
<dbReference type="PANTHER" id="PTHR19879">
    <property type="entry name" value="TRANSCRIPTION INITIATION FACTOR TFIID"/>
    <property type="match status" value="1"/>
</dbReference>
<evidence type="ECO:0000256" key="3">
    <source>
        <dbReference type="PROSITE-ProRule" id="PRU00221"/>
    </source>
</evidence>
<dbReference type="PANTHER" id="PTHR19879:SF9">
    <property type="entry name" value="TRANSCRIPTION INITIATION FACTOR TFIID SUBUNIT 5"/>
    <property type="match status" value="1"/>
</dbReference>
<feature type="transmembrane region" description="Helical" evidence="5">
    <location>
        <begin position="429"/>
        <end position="449"/>
    </location>
</feature>
<dbReference type="Pfam" id="PF14516">
    <property type="entry name" value="AAA_35"/>
    <property type="match status" value="1"/>
</dbReference>
<dbReference type="RefSeq" id="WP_321551110.1">
    <property type="nucleotide sequence ID" value="NZ_JAXIVS010000020.1"/>
</dbReference>
<evidence type="ECO:0000313" key="7">
    <source>
        <dbReference type="Proteomes" id="UP001291309"/>
    </source>
</evidence>
<dbReference type="InterPro" id="IPR019775">
    <property type="entry name" value="WD40_repeat_CS"/>
</dbReference>
<evidence type="ECO:0000256" key="1">
    <source>
        <dbReference type="ARBA" id="ARBA00022574"/>
    </source>
</evidence>
<feature type="repeat" description="WD" evidence="3">
    <location>
        <begin position="536"/>
        <end position="577"/>
    </location>
</feature>
<evidence type="ECO:0000256" key="5">
    <source>
        <dbReference type="SAM" id="Phobius"/>
    </source>
</evidence>
<dbReference type="PROSITE" id="PS50294">
    <property type="entry name" value="WD_REPEATS_REGION"/>
    <property type="match status" value="3"/>
</dbReference>
<dbReference type="Gene3D" id="2.130.10.10">
    <property type="entry name" value="YVTN repeat-like/Quinoprotein amine dehydrogenase"/>
    <property type="match status" value="1"/>
</dbReference>
<dbReference type="InterPro" id="IPR027417">
    <property type="entry name" value="P-loop_NTPase"/>
</dbReference>
<dbReference type="SUPFAM" id="SSF52540">
    <property type="entry name" value="P-loop containing nucleoside triphosphate hydrolases"/>
    <property type="match status" value="1"/>
</dbReference>
<evidence type="ECO:0000256" key="4">
    <source>
        <dbReference type="SAM" id="Coils"/>
    </source>
</evidence>
<dbReference type="Proteomes" id="UP001291309">
    <property type="component" value="Unassembled WGS sequence"/>
</dbReference>
<dbReference type="InterPro" id="IPR036322">
    <property type="entry name" value="WD40_repeat_dom_sf"/>
</dbReference>
<accession>A0ABU5HGK4</accession>
<dbReference type="InterPro" id="IPR015943">
    <property type="entry name" value="WD40/YVTN_repeat-like_dom_sf"/>
</dbReference>
<dbReference type="Gene3D" id="3.40.50.300">
    <property type="entry name" value="P-loop containing nucleotide triphosphate hydrolases"/>
    <property type="match status" value="1"/>
</dbReference>
<dbReference type="SMART" id="SM00320">
    <property type="entry name" value="WD40"/>
    <property type="match status" value="3"/>
</dbReference>
<dbReference type="PROSITE" id="PS00678">
    <property type="entry name" value="WD_REPEATS_1"/>
    <property type="match status" value="2"/>
</dbReference>
<protein>
    <submittedName>
        <fullName evidence="6">AAA-like domain-containing protein</fullName>
    </submittedName>
</protein>
<dbReference type="CDD" id="cd00200">
    <property type="entry name" value="WD40"/>
    <property type="match status" value="1"/>
</dbReference>
<keyword evidence="2" id="KW-0677">Repeat</keyword>
<keyword evidence="5" id="KW-1133">Transmembrane helix</keyword>
<dbReference type="InterPro" id="IPR001680">
    <property type="entry name" value="WD40_rpt"/>
</dbReference>
<gene>
    <name evidence="6" type="ORF">SYV04_38765</name>
</gene>
<dbReference type="EMBL" id="JAXIVS010000020">
    <property type="protein sequence ID" value="MDY7232395.1"/>
    <property type="molecule type" value="Genomic_DNA"/>
</dbReference>
<evidence type="ECO:0000313" key="6">
    <source>
        <dbReference type="EMBL" id="MDY7232395.1"/>
    </source>
</evidence>
<organism evidence="6 7">
    <name type="scientific">Hyalangium rubrum</name>
    <dbReference type="NCBI Taxonomy" id="3103134"/>
    <lineage>
        <taxon>Bacteria</taxon>
        <taxon>Pseudomonadati</taxon>
        <taxon>Myxococcota</taxon>
        <taxon>Myxococcia</taxon>
        <taxon>Myxococcales</taxon>
        <taxon>Cystobacterineae</taxon>
        <taxon>Archangiaceae</taxon>
        <taxon>Hyalangium</taxon>
    </lineage>
</organism>
<name>A0ABU5HGK4_9BACT</name>
<proteinExistence type="predicted"/>
<feature type="repeat" description="WD" evidence="3">
    <location>
        <begin position="620"/>
        <end position="642"/>
    </location>
</feature>
<keyword evidence="1 3" id="KW-0853">WD repeat</keyword>
<dbReference type="SUPFAM" id="SSF50978">
    <property type="entry name" value="WD40 repeat-like"/>
    <property type="match status" value="1"/>
</dbReference>
<keyword evidence="5" id="KW-0812">Transmembrane</keyword>
<feature type="repeat" description="WD" evidence="3">
    <location>
        <begin position="578"/>
        <end position="619"/>
    </location>
</feature>
<feature type="coiled-coil region" evidence="4">
    <location>
        <begin position="448"/>
        <end position="482"/>
    </location>
</feature>
<sequence length="642" mass="70998">MTAAFQAGGFVREEMLYIERPADEELPEALLRGEFCYVLAPRQIGKTSLAVRTRKKLSAAGTRCVAVDLNEIGSHATAEQWFYSLVRIVAEGLDLEEYVEDFWEAHAKDSLPSRWTRFCHQIVLEQVKAPVVIFLDEIDSILSVADVADDFFASIRAMHEKREEAPELERLGFCLLGVAAPGDLMRDEARTPFNIGRAIHLEDFTVSEAERLLPGLAGLGSAPRPLLEGILAWTDGHPYMTLKVANALATEKASPHGETSAKARVDECVRRLFLESGRQEEPNLRYAEDRFSRGKRGEQIPKMLRLYRRLLAGEAVAAVGSDPVQQEFRLTGMVAERRAGEGRWLKVRNLIFATVFNEAWVRAREVDRIVAAPLDEWLARGRSQDLLLRGALLDQAQEWARDRDDLTREEREFLEASRELAAQTRSRRALVGVLGTALLVLVILVVVLYRKNIEAVEAQQRAEQAERQSREASDSLMKATARLSAALGQQQGAGAAGLEAALSTLVIAKRLQAPEPQEAFLGITRGISDLRYSVPLVGHEDSVWSAAFSPDGSRVLTASDDRTARLWDSRSGQLLATLKGHEDSVWSAAFSPDGSRVLTASKDRTARLWDSRSGQLLATLKGHEGRVVSAAFSPDGSRVLTA</sequence>
<reference evidence="6 7" key="1">
    <citation type="submission" date="2023-12" db="EMBL/GenBank/DDBJ databases">
        <title>the genome sequence of Hyalangium sp. s54d21.</title>
        <authorList>
            <person name="Zhang X."/>
        </authorList>
    </citation>
    <scope>NUCLEOTIDE SEQUENCE [LARGE SCALE GENOMIC DNA]</scope>
    <source>
        <strain evidence="7">s54d21</strain>
    </source>
</reference>
<feature type="non-terminal residue" evidence="6">
    <location>
        <position position="642"/>
    </location>
</feature>
<keyword evidence="7" id="KW-1185">Reference proteome</keyword>
<dbReference type="PROSITE" id="PS50082">
    <property type="entry name" value="WD_REPEATS_2"/>
    <property type="match status" value="3"/>
</dbReference>
<keyword evidence="4" id="KW-0175">Coiled coil</keyword>